<evidence type="ECO:0000313" key="3">
    <source>
        <dbReference type="Proteomes" id="UP000017819"/>
    </source>
</evidence>
<feature type="region of interest" description="Disordered" evidence="1">
    <location>
        <begin position="69"/>
        <end position="90"/>
    </location>
</feature>
<proteinExistence type="predicted"/>
<name>V4RR66_9HYPH</name>
<dbReference type="AlphaFoldDB" id="V4RR66"/>
<reference evidence="2 3" key="1">
    <citation type="journal article" date="2014" name="Genome Announc.">
        <title>Draft Genome Sequence of Lutibaculum baratangense Strain AMV1T, Isolated from a Mud Volcano in Andamans, India.</title>
        <authorList>
            <person name="Singh A."/>
            <person name="Sreenivas A."/>
            <person name="Sathyanarayana Reddy G."/>
            <person name="Pinnaka A.K."/>
            <person name="Shivaji S."/>
        </authorList>
    </citation>
    <scope>NUCLEOTIDE SEQUENCE [LARGE SCALE GENOMIC DNA]</scope>
    <source>
        <strain evidence="2 3">AMV1</strain>
    </source>
</reference>
<keyword evidence="3" id="KW-1185">Reference proteome</keyword>
<sequence length="90" mass="9531">MQHEVNLMSNGIRSLHDDLRSRGVLKDAQGIHEFEIRQAFAQAEALTLAAEVTGRLVRLAGRGIAGLFGRSSGENGSGLAPTDFAGKARG</sequence>
<gene>
    <name evidence="2" type="ORF">N177_1473</name>
</gene>
<dbReference type="Proteomes" id="UP000017819">
    <property type="component" value="Unassembled WGS sequence"/>
</dbReference>
<dbReference type="EMBL" id="AWXZ01000018">
    <property type="protein sequence ID" value="ESR25640.1"/>
    <property type="molecule type" value="Genomic_DNA"/>
</dbReference>
<organism evidence="2 3">
    <name type="scientific">Lutibaculum baratangense AMV1</name>
    <dbReference type="NCBI Taxonomy" id="631454"/>
    <lineage>
        <taxon>Bacteria</taxon>
        <taxon>Pseudomonadati</taxon>
        <taxon>Pseudomonadota</taxon>
        <taxon>Alphaproteobacteria</taxon>
        <taxon>Hyphomicrobiales</taxon>
        <taxon>Tepidamorphaceae</taxon>
        <taxon>Lutibaculum</taxon>
    </lineage>
</organism>
<protein>
    <submittedName>
        <fullName evidence="2">Uncharacterized protein</fullName>
    </submittedName>
</protein>
<evidence type="ECO:0000313" key="2">
    <source>
        <dbReference type="EMBL" id="ESR25640.1"/>
    </source>
</evidence>
<evidence type="ECO:0000256" key="1">
    <source>
        <dbReference type="SAM" id="MobiDB-lite"/>
    </source>
</evidence>
<accession>V4RR66</accession>
<comment type="caution">
    <text evidence="2">The sequence shown here is derived from an EMBL/GenBank/DDBJ whole genome shotgun (WGS) entry which is preliminary data.</text>
</comment>